<feature type="region of interest" description="Disordered" evidence="1">
    <location>
        <begin position="634"/>
        <end position="655"/>
    </location>
</feature>
<dbReference type="EMBL" id="MG983743">
    <property type="protein sequence ID" value="AVO23152.1"/>
    <property type="molecule type" value="Genomic_DNA"/>
</dbReference>
<name>A0A2P1JUX2_9CAUD</name>
<reference evidence="2" key="1">
    <citation type="submission" date="2018-02" db="EMBL/GenBank/DDBJ databases">
        <authorList>
            <person name="Miller M."/>
            <person name="Deiulio A."/>
            <person name="Douthitt C."/>
            <person name="McMahon J."/>
            <person name="Holland C."/>
            <person name="Wiersma-Koch H."/>
            <person name="Turechek W."/>
            <person name="D'Elia T."/>
        </authorList>
    </citation>
    <scope>NUCLEOTIDE SEQUENCE [LARGE SCALE GENOMIC DNA]</scope>
</reference>
<evidence type="ECO:0000313" key="3">
    <source>
        <dbReference type="Proteomes" id="UP000241502"/>
    </source>
</evidence>
<evidence type="ECO:0000313" key="2">
    <source>
        <dbReference type="EMBL" id="AVO23152.1"/>
    </source>
</evidence>
<organism evidence="2 3">
    <name type="scientific">Xanthomonas phage RiverRider</name>
    <dbReference type="NCBI Taxonomy" id="2108116"/>
    <lineage>
        <taxon>Viruses</taxon>
        <taxon>Duplodnaviria</taxon>
        <taxon>Heunggongvirae</taxon>
        <taxon>Uroviricota</taxon>
        <taxon>Caudoviricetes</taxon>
        <taxon>Schitoviridae</taxon>
        <taxon>Riverridervirus</taxon>
        <taxon>Riverridervirus riverrider</taxon>
    </lineage>
</organism>
<keyword evidence="3" id="KW-1185">Reference proteome</keyword>
<dbReference type="Proteomes" id="UP000241502">
    <property type="component" value="Segment"/>
</dbReference>
<accession>A0A2P1JUX2</accession>
<proteinExistence type="predicted"/>
<gene>
    <name evidence="2" type="ORF">RIVERRIDER_71</name>
</gene>
<evidence type="ECO:0000256" key="1">
    <source>
        <dbReference type="SAM" id="MobiDB-lite"/>
    </source>
</evidence>
<protein>
    <submittedName>
        <fullName evidence="2">Uncharacterized protein</fullName>
    </submittedName>
</protein>
<sequence length="679" mass="72763">MATLQYRPIDAPDFSSSMRGLQLFNDQLNNAFGAANSTINMLRGQQTQAADQEVLMRALRQQDAAGLSGALADGSLLQGINPNRLSASVLTGLQDQVGSRLNQDRTRQQLQQGAFNLEQDQYGFNRTVDSNTRTDAAREAVNRITDAARRGNQAEVAQLQQQYAPVLQQLNADQSMALAQNTQGLTRGELGQRTGEFGLAKDKYNLSIDQRNDTESRKAQTIANDVLRMSAGAEDARASLESMTNLDPNIRAQATRLVQAAFPGTYGPLGSGGASAGASAGGITSAPGTAGTRQGSPYDTTFQFQATPRPITQMAIGDVINHQAGMISSQGHSPLGAFQINKGTLEDFGPKVLGADWKSQPFTPENQDKIGKAIFDARKNGNLKDTWAALPDSKPGAYKDLSWDEMRQRISQAEVGQAVGSVANEVMQTNSGTAEVLTRAMQNNATGISNDFGTTVADNRDAGQVVDELTGENGSFSGSNRGDIMREIQRVMSQGNVNAATAAAVLRRNITNAPGSASEYLQYGINRLLSPIRSSPNLGNGVRLNDDGIDAAIESLRNGSQFTNFVSNQETGAVAARLQTAQVAYNDAVSQLAAMTQRAATQPGLRAQLPRYQARVQAARQQLDSIQEAQRALPQLRPDFQRTTPEPVAESRGGSFNRATEILRQAQANQDMFIPVGAP</sequence>
<dbReference type="Gene3D" id="1.10.530.10">
    <property type="match status" value="1"/>
</dbReference>